<keyword evidence="3 7" id="KW-0812">Transmembrane</keyword>
<feature type="transmembrane region" description="Helical" evidence="7">
    <location>
        <begin position="627"/>
        <end position="652"/>
    </location>
</feature>
<dbReference type="OrthoDB" id="8904098at2759"/>
<keyword evidence="6 7" id="KW-0472">Membrane</keyword>
<dbReference type="SUPFAM" id="SSF103473">
    <property type="entry name" value="MFS general substrate transporter"/>
    <property type="match status" value="1"/>
</dbReference>
<keyword evidence="9" id="KW-1185">Reference proteome</keyword>
<evidence type="ECO:0000256" key="4">
    <source>
        <dbReference type="ARBA" id="ARBA00022856"/>
    </source>
</evidence>
<keyword evidence="4" id="KW-0653">Protein transport</keyword>
<dbReference type="GO" id="GO:0015833">
    <property type="term" value="P:peptide transport"/>
    <property type="evidence" value="ECO:0007669"/>
    <property type="project" value="UniProtKB-KW"/>
</dbReference>
<dbReference type="InterPro" id="IPR036259">
    <property type="entry name" value="MFS_trans_sf"/>
</dbReference>
<feature type="transmembrane region" description="Helical" evidence="7">
    <location>
        <begin position="117"/>
        <end position="140"/>
    </location>
</feature>
<reference evidence="8 9" key="1">
    <citation type="submission" date="2019-08" db="EMBL/GenBank/DDBJ databases">
        <authorList>
            <person name="Alioto T."/>
            <person name="Alioto T."/>
            <person name="Gomez Garrido J."/>
        </authorList>
    </citation>
    <scope>NUCLEOTIDE SEQUENCE [LARGE SCALE GENOMIC DNA]</scope>
</reference>
<proteinExistence type="inferred from homology"/>
<feature type="transmembrane region" description="Helical" evidence="7">
    <location>
        <begin position="190"/>
        <end position="210"/>
    </location>
</feature>
<dbReference type="Proteomes" id="UP000325440">
    <property type="component" value="Unassembled WGS sequence"/>
</dbReference>
<feature type="transmembrane region" description="Helical" evidence="7">
    <location>
        <begin position="55"/>
        <end position="79"/>
    </location>
</feature>
<dbReference type="GO" id="GO:0022857">
    <property type="term" value="F:transmembrane transporter activity"/>
    <property type="evidence" value="ECO:0007669"/>
    <property type="project" value="InterPro"/>
</dbReference>
<dbReference type="AlphaFoldDB" id="A0A5E4MMY8"/>
<protein>
    <submittedName>
        <fullName evidence="8">Proton-dependent oligopeptide transporter family,Major facilitator superfamily domain</fullName>
    </submittedName>
</protein>
<comment type="similarity">
    <text evidence="2">Belongs to the major facilitator superfamily. Proton-dependent oligopeptide transporter (POT/PTR) (TC 2.A.17) family.</text>
</comment>
<accession>A0A5E4MMY8</accession>
<feature type="transmembrane region" description="Helical" evidence="7">
    <location>
        <begin position="361"/>
        <end position="380"/>
    </location>
</feature>
<name>A0A5E4MMY8_9HEMI</name>
<feature type="transmembrane region" description="Helical" evidence="7">
    <location>
        <begin position="225"/>
        <end position="246"/>
    </location>
</feature>
<feature type="transmembrane region" description="Helical" evidence="7">
    <location>
        <begin position="85"/>
        <end position="105"/>
    </location>
</feature>
<feature type="transmembrane region" description="Helical" evidence="7">
    <location>
        <begin position="278"/>
        <end position="296"/>
    </location>
</feature>
<evidence type="ECO:0000313" key="9">
    <source>
        <dbReference type="Proteomes" id="UP000325440"/>
    </source>
</evidence>
<dbReference type="PANTHER" id="PTHR11654">
    <property type="entry name" value="OLIGOPEPTIDE TRANSPORTER-RELATED"/>
    <property type="match status" value="1"/>
</dbReference>
<feature type="transmembrane region" description="Helical" evidence="7">
    <location>
        <begin position="160"/>
        <end position="178"/>
    </location>
</feature>
<keyword evidence="4" id="KW-0571">Peptide transport</keyword>
<evidence type="ECO:0000313" key="8">
    <source>
        <dbReference type="EMBL" id="VVC33649.1"/>
    </source>
</evidence>
<evidence type="ECO:0000256" key="2">
    <source>
        <dbReference type="ARBA" id="ARBA00005982"/>
    </source>
</evidence>
<dbReference type="EMBL" id="CABPRJ010000972">
    <property type="protein sequence ID" value="VVC33649.1"/>
    <property type="molecule type" value="Genomic_DNA"/>
</dbReference>
<sequence>MDLISDTNEKLKYPKCVWFIVLNELCERFSYYGLRTVLVLYLTTILKFNGDESTIIFHSFVFMAYFMPLIGATMADSYLGKFQTIIWFSIVYALGNVVLTGASSATDIFSINVQKVIAILGLFLISVGTGGIKPCVFPFGGDQFRLPEQTDQLLHYTTKFTIAINLGSLVSTFLTPELRHSVHCFGRDTCFPLAFGVPAILMFIAIAFFVAGKNTYLKKKPEHNAISRTFSCIFFSLIFVCLKYALRKKLTSSVPYQTHWLDNAKGVYTDTEISETRMALNLIITFAAYPVFWALYEQQGSRWTLQGTLMNGRVDYLDWTIKPDQMQTLVPFFGMIFLVLFDVALYPMLAMVGIRKPLQKLTLSGFLAVVAFVFAALLQLKIFGNTIEIPPGEGRLNIYNAFDCNAFVRSPSLEVHQIGPLDKINVSYTPVSRETTVRIEIRFDPACPFVPENFQLNTTFTVTEAQEVSYYLTRPNPNVIALNRVGIYDRLIKDKFGNPYLRFLLDYNFDFDDDITLRNVDSSDIYQLSAFRGSNFSTVTKGKYKLVHNGEMLPMTIDLIPATIYTLTVQRNKNKMDVKLFAMYEGNYVHILWQVPQYICMIMADVIFVVTCLEISFIEAPVNIRSFISAVSLLTTALGNLLVVIISAISIKNQAHEYFLYSGLMFVDALLLAYFSVVYRGKMTEKHDIVKPLNRNNKNEETAF</sequence>
<dbReference type="Gene3D" id="1.20.1250.20">
    <property type="entry name" value="MFS general substrate transporter like domains"/>
    <property type="match status" value="2"/>
</dbReference>
<keyword evidence="4" id="KW-0813">Transport</keyword>
<dbReference type="Pfam" id="PF00854">
    <property type="entry name" value="PTR2"/>
    <property type="match status" value="2"/>
</dbReference>
<feature type="transmembrane region" description="Helical" evidence="7">
    <location>
        <begin position="329"/>
        <end position="349"/>
    </location>
</feature>
<evidence type="ECO:0000256" key="5">
    <source>
        <dbReference type="ARBA" id="ARBA00022989"/>
    </source>
</evidence>
<evidence type="ECO:0000256" key="7">
    <source>
        <dbReference type="SAM" id="Phobius"/>
    </source>
</evidence>
<evidence type="ECO:0000256" key="3">
    <source>
        <dbReference type="ARBA" id="ARBA00022692"/>
    </source>
</evidence>
<keyword evidence="5 7" id="KW-1133">Transmembrane helix</keyword>
<comment type="subcellular location">
    <subcellularLocation>
        <location evidence="1">Membrane</location>
        <topology evidence="1">Multi-pass membrane protein</topology>
    </subcellularLocation>
</comment>
<dbReference type="InterPro" id="IPR000109">
    <property type="entry name" value="POT_fam"/>
</dbReference>
<feature type="transmembrane region" description="Helical" evidence="7">
    <location>
        <begin position="595"/>
        <end position="615"/>
    </location>
</feature>
<gene>
    <name evidence="8" type="ORF">CINCED_3A018729</name>
</gene>
<evidence type="ECO:0000256" key="1">
    <source>
        <dbReference type="ARBA" id="ARBA00004141"/>
    </source>
</evidence>
<dbReference type="GO" id="GO:0016020">
    <property type="term" value="C:membrane"/>
    <property type="evidence" value="ECO:0007669"/>
    <property type="project" value="UniProtKB-SubCell"/>
</dbReference>
<feature type="transmembrane region" description="Helical" evidence="7">
    <location>
        <begin position="658"/>
        <end position="679"/>
    </location>
</feature>
<evidence type="ECO:0000256" key="6">
    <source>
        <dbReference type="ARBA" id="ARBA00023136"/>
    </source>
</evidence>
<organism evidence="8 9">
    <name type="scientific">Cinara cedri</name>
    <dbReference type="NCBI Taxonomy" id="506608"/>
    <lineage>
        <taxon>Eukaryota</taxon>
        <taxon>Metazoa</taxon>
        <taxon>Ecdysozoa</taxon>
        <taxon>Arthropoda</taxon>
        <taxon>Hexapoda</taxon>
        <taxon>Insecta</taxon>
        <taxon>Pterygota</taxon>
        <taxon>Neoptera</taxon>
        <taxon>Paraneoptera</taxon>
        <taxon>Hemiptera</taxon>
        <taxon>Sternorrhyncha</taxon>
        <taxon>Aphidomorpha</taxon>
        <taxon>Aphidoidea</taxon>
        <taxon>Aphididae</taxon>
        <taxon>Lachninae</taxon>
        <taxon>Cinara</taxon>
    </lineage>
</organism>